<name>A0A9W7B0E7_9STRA</name>
<dbReference type="GO" id="GO:0005525">
    <property type="term" value="F:GTP binding"/>
    <property type="evidence" value="ECO:0007669"/>
    <property type="project" value="InterPro"/>
</dbReference>
<dbReference type="GO" id="GO:0010008">
    <property type="term" value="C:endosome membrane"/>
    <property type="evidence" value="ECO:0007669"/>
    <property type="project" value="UniProtKB-SubCell"/>
</dbReference>
<keyword evidence="3" id="KW-1003">Cell membrane</keyword>
<accession>A0A9W7B0E7</accession>
<evidence type="ECO:0000256" key="2">
    <source>
        <dbReference type="ARBA" id="ARBA00004481"/>
    </source>
</evidence>
<dbReference type="InterPro" id="IPR040990">
    <property type="entry name" value="DUF5600"/>
</dbReference>
<dbReference type="AlphaFoldDB" id="A0A9W7B0E7"/>
<keyword evidence="5" id="KW-0472">Membrane</keyword>
<dbReference type="CDD" id="cd09913">
    <property type="entry name" value="EHD"/>
    <property type="match status" value="1"/>
</dbReference>
<dbReference type="PROSITE" id="PS51718">
    <property type="entry name" value="G_DYNAMIN_2"/>
    <property type="match status" value="1"/>
</dbReference>
<evidence type="ECO:0000256" key="4">
    <source>
        <dbReference type="ARBA" id="ARBA00022753"/>
    </source>
</evidence>
<dbReference type="Proteomes" id="UP001165160">
    <property type="component" value="Unassembled WGS sequence"/>
</dbReference>
<dbReference type="InterPro" id="IPR051943">
    <property type="entry name" value="TRAFAC_Dynamin-like_GTPase"/>
</dbReference>
<comment type="caution">
    <text evidence="7">The sequence shown here is derived from an EMBL/GenBank/DDBJ whole genome shotgun (WGS) entry which is preliminary data.</text>
</comment>
<dbReference type="EMBL" id="BRXX01000011">
    <property type="protein sequence ID" value="GMH82146.1"/>
    <property type="molecule type" value="Genomic_DNA"/>
</dbReference>
<dbReference type="PANTHER" id="PTHR43681:SF1">
    <property type="entry name" value="SARCALUMENIN"/>
    <property type="match status" value="1"/>
</dbReference>
<dbReference type="Pfam" id="PF16880">
    <property type="entry name" value="EHD_N"/>
    <property type="match status" value="1"/>
</dbReference>
<dbReference type="PANTHER" id="PTHR43681">
    <property type="entry name" value="TRANSMEMBRANE GTPASE FZO"/>
    <property type="match status" value="1"/>
</dbReference>
<dbReference type="Pfam" id="PF18150">
    <property type="entry name" value="DUF5600"/>
    <property type="match status" value="1"/>
</dbReference>
<dbReference type="InterPro" id="IPR031692">
    <property type="entry name" value="EHD_N"/>
</dbReference>
<dbReference type="Pfam" id="PF00350">
    <property type="entry name" value="Dynamin_N"/>
    <property type="match status" value="1"/>
</dbReference>
<organism evidence="7 8">
    <name type="scientific">Triparma verrucosa</name>
    <dbReference type="NCBI Taxonomy" id="1606542"/>
    <lineage>
        <taxon>Eukaryota</taxon>
        <taxon>Sar</taxon>
        <taxon>Stramenopiles</taxon>
        <taxon>Ochrophyta</taxon>
        <taxon>Bolidophyceae</taxon>
        <taxon>Parmales</taxon>
        <taxon>Triparmaceae</taxon>
        <taxon>Triparma</taxon>
    </lineage>
</organism>
<comment type="subcellular location">
    <subcellularLocation>
        <location evidence="1">Cell membrane</location>
        <topology evidence="1">Peripheral membrane protein</topology>
        <orientation evidence="1">Cytoplasmic side</orientation>
    </subcellularLocation>
    <subcellularLocation>
        <location evidence="2">Endosome membrane</location>
        <topology evidence="2">Peripheral membrane protein</topology>
    </subcellularLocation>
</comment>
<sequence>MGDSYAVIAKEVMEELKSLYMNSILPVEEACSYNTFGFSPLNAGEFDSPPLVLLVGPYSAGKTTFIEHLLGKKFPGERVGPEPTTDKFCAVLHGEDERVIPGNALTVTPGTPFKGLQMFGNNFLTRFEGAQVNVDILKNLTLIDSPGVLSGEKQTLGRSYSYDDVLNWFAERSDMIILLFDVQKLDISDEMGSAIRVLQKYSDKIKVVLNKSDSISHQQLMKVYGALLWSLGKVIDTPEVTRVYIGSFWNEPLKNEDTAPLLEMEMADLLRDLAALPRMGAVRKINDIVKRIRQVRTHAVILDYLRNQMPSMFGKEKKKKELLEELEKGLVFRTVMKQYNISVGDFPDLHKFKRDIEMLDFDNLPKLKGARMLKGKRIQDMEDALNTKIPAMLNRIPGINKP</sequence>
<reference evidence="8" key="1">
    <citation type="journal article" date="2023" name="Commun. Biol.">
        <title>Genome analysis of Parmales, the sister group of diatoms, reveals the evolutionary specialization of diatoms from phago-mixotrophs to photoautotrophs.</title>
        <authorList>
            <person name="Ban H."/>
            <person name="Sato S."/>
            <person name="Yoshikawa S."/>
            <person name="Yamada K."/>
            <person name="Nakamura Y."/>
            <person name="Ichinomiya M."/>
            <person name="Sato N."/>
            <person name="Blanc-Mathieu R."/>
            <person name="Endo H."/>
            <person name="Kuwata A."/>
            <person name="Ogata H."/>
        </authorList>
    </citation>
    <scope>NUCLEOTIDE SEQUENCE [LARGE SCALE GENOMIC DNA]</scope>
    <source>
        <strain evidence="8">NIES 3699</strain>
    </source>
</reference>
<proteinExistence type="predicted"/>
<dbReference type="InterPro" id="IPR030381">
    <property type="entry name" value="G_DYNAMIN_dom"/>
</dbReference>
<evidence type="ECO:0000259" key="6">
    <source>
        <dbReference type="PROSITE" id="PS51718"/>
    </source>
</evidence>
<dbReference type="SUPFAM" id="SSF52540">
    <property type="entry name" value="P-loop containing nucleoside triphosphate hydrolases"/>
    <property type="match status" value="1"/>
</dbReference>
<feature type="domain" description="Dynamin-type G" evidence="6">
    <location>
        <begin position="46"/>
        <end position="277"/>
    </location>
</feature>
<dbReference type="Gene3D" id="1.10.268.20">
    <property type="match status" value="1"/>
</dbReference>
<dbReference type="GO" id="GO:0005886">
    <property type="term" value="C:plasma membrane"/>
    <property type="evidence" value="ECO:0007669"/>
    <property type="project" value="UniProtKB-SubCell"/>
</dbReference>
<keyword evidence="8" id="KW-1185">Reference proteome</keyword>
<evidence type="ECO:0000256" key="3">
    <source>
        <dbReference type="ARBA" id="ARBA00022475"/>
    </source>
</evidence>
<dbReference type="Gene3D" id="3.40.50.300">
    <property type="entry name" value="P-loop containing nucleotide triphosphate hydrolases"/>
    <property type="match status" value="1"/>
</dbReference>
<evidence type="ECO:0000256" key="5">
    <source>
        <dbReference type="ARBA" id="ARBA00023136"/>
    </source>
</evidence>
<gene>
    <name evidence="7" type="ORF">TrVE_jg12994</name>
</gene>
<keyword evidence="4" id="KW-0967">Endosome</keyword>
<protein>
    <recommendedName>
        <fullName evidence="6">Dynamin-type G domain-containing protein</fullName>
    </recommendedName>
</protein>
<dbReference type="InterPro" id="IPR027417">
    <property type="entry name" value="P-loop_NTPase"/>
</dbReference>
<evidence type="ECO:0000256" key="1">
    <source>
        <dbReference type="ARBA" id="ARBA00004413"/>
    </source>
</evidence>
<evidence type="ECO:0000313" key="7">
    <source>
        <dbReference type="EMBL" id="GMH82146.1"/>
    </source>
</evidence>
<evidence type="ECO:0000313" key="8">
    <source>
        <dbReference type="Proteomes" id="UP001165160"/>
    </source>
</evidence>
<dbReference type="InterPro" id="IPR045063">
    <property type="entry name" value="Dynamin_N"/>
</dbReference>